<organism evidence="2 3">
    <name type="scientific">Falsirhodobacter algicola</name>
    <dbReference type="NCBI Taxonomy" id="2692330"/>
    <lineage>
        <taxon>Bacteria</taxon>
        <taxon>Pseudomonadati</taxon>
        <taxon>Pseudomonadota</taxon>
        <taxon>Alphaproteobacteria</taxon>
        <taxon>Rhodobacterales</taxon>
        <taxon>Paracoccaceae</taxon>
        <taxon>Falsirhodobacter</taxon>
    </lineage>
</organism>
<evidence type="ECO:0000313" key="2">
    <source>
        <dbReference type="EMBL" id="QUS37346.1"/>
    </source>
</evidence>
<protein>
    <submittedName>
        <fullName evidence="2">Exopolysaccharide biosynthesis protein</fullName>
    </submittedName>
</protein>
<dbReference type="PANTHER" id="PTHR41795">
    <property type="entry name" value="EXOPOLYSACCHARIDE SYNTHESIS PROTEIN"/>
    <property type="match status" value="1"/>
</dbReference>
<feature type="transmembrane region" description="Helical" evidence="1">
    <location>
        <begin position="173"/>
        <end position="193"/>
    </location>
</feature>
<name>A0A8J8SMI4_9RHOB</name>
<keyword evidence="1" id="KW-0472">Membrane</keyword>
<dbReference type="PANTHER" id="PTHR41795:SF1">
    <property type="entry name" value="EXOPOLYSACCHARIDE SYNTHESIS PROTEIN"/>
    <property type="match status" value="1"/>
</dbReference>
<dbReference type="EMBL" id="CP047292">
    <property type="protein sequence ID" value="QUS37346.1"/>
    <property type="molecule type" value="Genomic_DNA"/>
</dbReference>
<keyword evidence="3" id="KW-1185">Reference proteome</keyword>
<dbReference type="PIRSF" id="PIRSF033239">
    <property type="entry name" value="ExoD"/>
    <property type="match status" value="1"/>
</dbReference>
<feature type="transmembrane region" description="Helical" evidence="1">
    <location>
        <begin position="148"/>
        <end position="168"/>
    </location>
</feature>
<dbReference type="InterPro" id="IPR010331">
    <property type="entry name" value="ExoD"/>
</dbReference>
<keyword evidence="1" id="KW-0812">Transmembrane</keyword>
<dbReference type="Proteomes" id="UP000679284">
    <property type="component" value="Plasmid unnamed3"/>
</dbReference>
<evidence type="ECO:0000313" key="3">
    <source>
        <dbReference type="Proteomes" id="UP000679284"/>
    </source>
</evidence>
<feature type="transmembrane region" description="Helical" evidence="1">
    <location>
        <begin position="123"/>
        <end position="142"/>
    </location>
</feature>
<dbReference type="KEGG" id="fap:GR316_13060"/>
<feature type="transmembrane region" description="Helical" evidence="1">
    <location>
        <begin position="42"/>
        <end position="73"/>
    </location>
</feature>
<evidence type="ECO:0000256" key="1">
    <source>
        <dbReference type="SAM" id="Phobius"/>
    </source>
</evidence>
<reference evidence="2" key="1">
    <citation type="submission" date="2020-01" db="EMBL/GenBank/DDBJ databases">
        <authorList>
            <person name="Yang Y."/>
            <person name="Kwon Y.M."/>
        </authorList>
    </citation>
    <scope>NUCLEOTIDE SEQUENCE</scope>
    <source>
        <strain evidence="2">PG104</strain>
        <plasmid evidence="2">unnamed3</plasmid>
    </source>
</reference>
<keyword evidence="2" id="KW-0614">Plasmid</keyword>
<dbReference type="Pfam" id="PF06055">
    <property type="entry name" value="ExoD"/>
    <property type="match status" value="1"/>
</dbReference>
<keyword evidence="1" id="KW-1133">Transmembrane helix</keyword>
<gene>
    <name evidence="2" type="ORF">GR316_13060</name>
</gene>
<accession>A0A8J8SMI4</accession>
<geneLocation type="plasmid" evidence="2 3">
    <name>unnamed3</name>
</geneLocation>
<proteinExistence type="predicted"/>
<dbReference type="AlphaFoldDB" id="A0A8J8SMI4"/>
<sequence length="196" mass="20997">MSDGDGGQLTEVLDQLEELTDRDEVAIGDIVDKLGTQSFASVMLIFTLISASPASAIPGVTATVGIIVAMLVIQLMIGKRSLWLPGILMRRRLAGRRLKTAIGWMRRPVGLAERVLKRRLPALVHRPLLLLPLTLILCLALMMPLMEVVPASGSIASAVIALFAAGYLMRDGVLVLIALCLMAAVPVAVWQFGFSG</sequence>